<dbReference type="AlphaFoldDB" id="A0A0D2HK43"/>
<sequence>MAANANPESPEMDKIALGKKMTGKFLGEEFYQKILSSMKDDIFSKTSMEYIWETCFSSYARPGLEFRERSLMNIAMLIALNRAPELRIHIRAAVHNGLTEEQICEACRHAMIYCGVPAGRDAMGIASDVFAQLRESGEYPK</sequence>
<dbReference type="GO" id="GO:0051920">
    <property type="term" value="F:peroxiredoxin activity"/>
    <property type="evidence" value="ECO:0007669"/>
    <property type="project" value="InterPro"/>
</dbReference>
<dbReference type="STRING" id="1442371.A0A0D2HK43"/>
<organism evidence="2 3">
    <name type="scientific">Fonsecaea multimorphosa CBS 102226</name>
    <dbReference type="NCBI Taxonomy" id="1442371"/>
    <lineage>
        <taxon>Eukaryota</taxon>
        <taxon>Fungi</taxon>
        <taxon>Dikarya</taxon>
        <taxon>Ascomycota</taxon>
        <taxon>Pezizomycotina</taxon>
        <taxon>Eurotiomycetes</taxon>
        <taxon>Chaetothyriomycetidae</taxon>
        <taxon>Chaetothyriales</taxon>
        <taxon>Herpotrichiellaceae</taxon>
        <taxon>Fonsecaea</taxon>
    </lineage>
</organism>
<dbReference type="Proteomes" id="UP000053411">
    <property type="component" value="Unassembled WGS sequence"/>
</dbReference>
<gene>
    <name evidence="2" type="ORF">Z520_02409</name>
</gene>
<dbReference type="VEuPathDB" id="FungiDB:Z520_02409"/>
<dbReference type="RefSeq" id="XP_016636393.1">
    <property type="nucleotide sequence ID" value="XM_016772923.1"/>
</dbReference>
<name>A0A0D2HK43_9EURO</name>
<dbReference type="Pfam" id="PF02627">
    <property type="entry name" value="CMD"/>
    <property type="match status" value="1"/>
</dbReference>
<dbReference type="Gene3D" id="1.20.1290.10">
    <property type="entry name" value="AhpD-like"/>
    <property type="match status" value="1"/>
</dbReference>
<dbReference type="InterPro" id="IPR029032">
    <property type="entry name" value="AhpD-like"/>
</dbReference>
<dbReference type="PANTHER" id="PTHR33570:SF2">
    <property type="entry name" value="CARBOXYMUCONOLACTONE DECARBOXYLASE-LIKE DOMAIN-CONTAINING PROTEIN"/>
    <property type="match status" value="1"/>
</dbReference>
<feature type="domain" description="Carboxymuconolactone decarboxylase-like" evidence="1">
    <location>
        <begin position="48"/>
        <end position="127"/>
    </location>
</feature>
<dbReference type="PANTHER" id="PTHR33570">
    <property type="entry name" value="4-CARBOXYMUCONOLACTONE DECARBOXYLASE FAMILY PROTEIN"/>
    <property type="match status" value="1"/>
</dbReference>
<dbReference type="OrthoDB" id="104509at2759"/>
<reference evidence="2 3" key="1">
    <citation type="submission" date="2015-01" db="EMBL/GenBank/DDBJ databases">
        <title>The Genome Sequence of Fonsecaea multimorphosa CBS 102226.</title>
        <authorList>
            <consortium name="The Broad Institute Genomics Platform"/>
            <person name="Cuomo C."/>
            <person name="de Hoog S."/>
            <person name="Gorbushina A."/>
            <person name="Stielow B."/>
            <person name="Teixiera M."/>
            <person name="Abouelleil A."/>
            <person name="Chapman S.B."/>
            <person name="Priest M."/>
            <person name="Young S.K."/>
            <person name="Wortman J."/>
            <person name="Nusbaum C."/>
            <person name="Birren B."/>
        </authorList>
    </citation>
    <scope>NUCLEOTIDE SEQUENCE [LARGE SCALE GENOMIC DNA]</scope>
    <source>
        <strain evidence="2 3">CBS 102226</strain>
    </source>
</reference>
<dbReference type="InterPro" id="IPR052512">
    <property type="entry name" value="4CMD/NDH-1_regulator"/>
</dbReference>
<evidence type="ECO:0000313" key="3">
    <source>
        <dbReference type="Proteomes" id="UP000053411"/>
    </source>
</evidence>
<keyword evidence="3" id="KW-1185">Reference proteome</keyword>
<proteinExistence type="predicted"/>
<dbReference type="InterPro" id="IPR003779">
    <property type="entry name" value="CMD-like"/>
</dbReference>
<evidence type="ECO:0000313" key="2">
    <source>
        <dbReference type="EMBL" id="KIY02271.1"/>
    </source>
</evidence>
<dbReference type="EMBL" id="KN848064">
    <property type="protein sequence ID" value="KIY02271.1"/>
    <property type="molecule type" value="Genomic_DNA"/>
</dbReference>
<evidence type="ECO:0000259" key="1">
    <source>
        <dbReference type="Pfam" id="PF02627"/>
    </source>
</evidence>
<accession>A0A0D2HK43</accession>
<dbReference type="SUPFAM" id="SSF69118">
    <property type="entry name" value="AhpD-like"/>
    <property type="match status" value="1"/>
</dbReference>
<dbReference type="GeneID" id="27708155"/>
<protein>
    <recommendedName>
        <fullName evidence="1">Carboxymuconolactone decarboxylase-like domain-containing protein</fullName>
    </recommendedName>
</protein>